<sequence length="72" mass="8159">MKYNVSKAWAVDDTTLYLEFDDGRRGTYDMSKIIGDGIFKKLSDPTEFRAARSDGFTVVWPCGLDIACLCQR</sequence>
<dbReference type="Gene3D" id="3.30.2020.10">
    <property type="entry name" value="NE0471-like N-terminal domain"/>
    <property type="match status" value="1"/>
</dbReference>
<dbReference type="InterPro" id="IPR036782">
    <property type="entry name" value="NE0471-like_N"/>
</dbReference>
<evidence type="ECO:0000313" key="2">
    <source>
        <dbReference type="Proteomes" id="UP000697330"/>
    </source>
</evidence>
<name>A0A921KLK6_9ACTN</name>
<comment type="caution">
    <text evidence="1">The sequence shown here is derived from an EMBL/GenBank/DDBJ whole genome shotgun (WGS) entry which is preliminary data.</text>
</comment>
<proteinExistence type="predicted"/>
<dbReference type="Pfam" id="PF10387">
    <property type="entry name" value="DUF2442"/>
    <property type="match status" value="1"/>
</dbReference>
<dbReference type="SUPFAM" id="SSF143880">
    <property type="entry name" value="NE0471 N-terminal domain-like"/>
    <property type="match status" value="1"/>
</dbReference>
<organism evidence="1 2">
    <name type="scientific">Thermophilibacter provencensis</name>
    <dbReference type="NCBI Taxonomy" id="1852386"/>
    <lineage>
        <taxon>Bacteria</taxon>
        <taxon>Bacillati</taxon>
        <taxon>Actinomycetota</taxon>
        <taxon>Coriobacteriia</taxon>
        <taxon>Coriobacteriales</taxon>
        <taxon>Atopobiaceae</taxon>
        <taxon>Thermophilibacter</taxon>
    </lineage>
</organism>
<dbReference type="Proteomes" id="UP000697330">
    <property type="component" value="Unassembled WGS sequence"/>
</dbReference>
<accession>A0A921KLK6</accession>
<evidence type="ECO:0000313" key="1">
    <source>
        <dbReference type="EMBL" id="HJF45490.1"/>
    </source>
</evidence>
<reference evidence="1" key="2">
    <citation type="submission" date="2021-09" db="EMBL/GenBank/DDBJ databases">
        <authorList>
            <person name="Gilroy R."/>
        </authorList>
    </citation>
    <scope>NUCLEOTIDE SEQUENCE</scope>
    <source>
        <strain evidence="1">CHK124-7917</strain>
    </source>
</reference>
<dbReference type="RefSeq" id="WP_274959250.1">
    <property type="nucleotide sequence ID" value="NZ_DYWQ01000098.1"/>
</dbReference>
<gene>
    <name evidence="1" type="ORF">K8U72_06885</name>
</gene>
<reference evidence="1" key="1">
    <citation type="journal article" date="2021" name="PeerJ">
        <title>Extensive microbial diversity within the chicken gut microbiome revealed by metagenomics and culture.</title>
        <authorList>
            <person name="Gilroy R."/>
            <person name="Ravi A."/>
            <person name="Getino M."/>
            <person name="Pursley I."/>
            <person name="Horton D.L."/>
            <person name="Alikhan N.F."/>
            <person name="Baker D."/>
            <person name="Gharbi K."/>
            <person name="Hall N."/>
            <person name="Watson M."/>
            <person name="Adriaenssens E.M."/>
            <person name="Foster-Nyarko E."/>
            <person name="Jarju S."/>
            <person name="Secka A."/>
            <person name="Antonio M."/>
            <person name="Oren A."/>
            <person name="Chaudhuri R.R."/>
            <person name="La Ragione R."/>
            <person name="Hildebrand F."/>
            <person name="Pallen M.J."/>
        </authorList>
    </citation>
    <scope>NUCLEOTIDE SEQUENCE</scope>
    <source>
        <strain evidence="1">CHK124-7917</strain>
    </source>
</reference>
<dbReference type="EMBL" id="DYWQ01000098">
    <property type="protein sequence ID" value="HJF45490.1"/>
    <property type="molecule type" value="Genomic_DNA"/>
</dbReference>
<dbReference type="AlphaFoldDB" id="A0A921KLK6"/>
<dbReference type="InterPro" id="IPR018841">
    <property type="entry name" value="DUF2442"/>
</dbReference>
<protein>
    <submittedName>
        <fullName evidence="1">DUF2442 domain-containing protein</fullName>
    </submittedName>
</protein>